<sequence length="353" mass="39466">MTVHLVVSADDCRRFWRTGPETYTLANFERSDSAIAFLRNYWEVILKEKCFSTSCGSSPANRLFVNNNNNTNDPLAHPNAIISDLYNRLLISKGSTTVSLTSTSGGATGSISNSETESVVGVKKQESSIRKLSLNVRKPSPIGFNQLNEEITNKNVDIGSNVVTQRNDDFNATSPIVNNLYSTSTPSNIPMKRNNTSVYQHTKPYNNETVNTNNINNSNKFNLNRPNVTISTDWNWWPFNVLTYLFNASPSQRFTMMIAYAILGFLFLSTIHLYHRLALIDLQTGPAIRRAGMNHPSSISTSELHNLEVQLTHLTQLASKMVEALGHLTSELNSFVLYSNPEKFSPDQSTMNT</sequence>
<proteinExistence type="predicted"/>
<gene>
    <name evidence="2" type="ORF">MS3_01986</name>
</gene>
<feature type="transmembrane region" description="Helical" evidence="1">
    <location>
        <begin position="254"/>
        <end position="274"/>
    </location>
</feature>
<reference evidence="2" key="1">
    <citation type="journal article" date="2012" name="Nat. Genet.">
        <title>Whole-genome sequence of Schistosoma haematobium.</title>
        <authorList>
            <person name="Young N.D."/>
            <person name="Jex A.R."/>
            <person name="Li B."/>
            <person name="Liu S."/>
            <person name="Yang L."/>
            <person name="Xiong Z."/>
            <person name="Li Y."/>
            <person name="Cantacessi C."/>
            <person name="Hall R.S."/>
            <person name="Xu X."/>
            <person name="Chen F."/>
            <person name="Wu X."/>
            <person name="Zerlotini A."/>
            <person name="Oliveira G."/>
            <person name="Hofmann A."/>
            <person name="Zhang G."/>
            <person name="Fang X."/>
            <person name="Kang Y."/>
            <person name="Campbell B.E."/>
            <person name="Loukas A."/>
            <person name="Ranganathan S."/>
            <person name="Rollinson D."/>
            <person name="Rinaldi G."/>
            <person name="Brindley P.J."/>
            <person name="Yang H."/>
            <person name="Wang J."/>
            <person name="Wang J."/>
            <person name="Gasser R.B."/>
        </authorList>
    </citation>
    <scope>NUCLEOTIDE SEQUENCE [LARGE SCALE GENOMIC DNA]</scope>
</reference>
<organism evidence="2">
    <name type="scientific">Schistosoma haematobium</name>
    <name type="common">Blood fluke</name>
    <dbReference type="NCBI Taxonomy" id="6185"/>
    <lineage>
        <taxon>Eukaryota</taxon>
        <taxon>Metazoa</taxon>
        <taxon>Spiralia</taxon>
        <taxon>Lophotrochozoa</taxon>
        <taxon>Platyhelminthes</taxon>
        <taxon>Trematoda</taxon>
        <taxon>Digenea</taxon>
        <taxon>Strigeidida</taxon>
        <taxon>Schistosomatoidea</taxon>
        <taxon>Schistosomatidae</taxon>
        <taxon>Schistosoma</taxon>
    </lineage>
</organism>
<evidence type="ECO:0000256" key="1">
    <source>
        <dbReference type="SAM" id="Phobius"/>
    </source>
</evidence>
<keyword evidence="1" id="KW-0472">Membrane</keyword>
<keyword evidence="1" id="KW-1133">Transmembrane helix</keyword>
<dbReference type="AlphaFoldDB" id="A0A094ZH48"/>
<name>A0A094ZH48_SCHHA</name>
<accession>A0A094ZH48</accession>
<evidence type="ECO:0000313" key="2">
    <source>
        <dbReference type="EMBL" id="KGB33805.1"/>
    </source>
</evidence>
<dbReference type="EMBL" id="KL250569">
    <property type="protein sequence ID" value="KGB33805.1"/>
    <property type="molecule type" value="Genomic_DNA"/>
</dbReference>
<protein>
    <submittedName>
        <fullName evidence="2">Uncharacterized protein</fullName>
    </submittedName>
</protein>
<keyword evidence="1" id="KW-0812">Transmembrane</keyword>